<dbReference type="Pfam" id="PF13677">
    <property type="entry name" value="MotB_plug"/>
    <property type="match status" value="1"/>
</dbReference>
<comment type="subcellular location">
    <subcellularLocation>
        <location evidence="1">Cell membrane</location>
        <topology evidence="1">Single-pass membrane protein</topology>
    </subcellularLocation>
</comment>
<dbReference type="InterPro" id="IPR025713">
    <property type="entry name" value="MotB-like_N_dom"/>
</dbReference>
<sequence>MSSRKQQLMDEEGPGWLTTYADLMTLLLVFFVLLFSVSNIEKEAFEQTARSLNIALSRDTALSSLIPLEAPAPDTARIPELETPIIPYPTDAQLADEFRLRQALVDAANLELQDIVQDLESSLAHSEMGSWVEIGEPRDGRLTLRISGALLFEPGSAEIKRAMMPILDSLLELVLANPAYKLEVLGHTDNTPISTPIFPSNWELSAVRATTVLRFLIDGGLPPERASASGYADSLPLASNTTEAGRAANRRIEFVLEKKELPRL</sequence>
<evidence type="ECO:0000256" key="3">
    <source>
        <dbReference type="ARBA" id="ARBA00022475"/>
    </source>
</evidence>
<keyword evidence="6 7" id="KW-0472">Membrane</keyword>
<dbReference type="Pfam" id="PF00691">
    <property type="entry name" value="OmpA"/>
    <property type="match status" value="1"/>
</dbReference>
<evidence type="ECO:0000256" key="4">
    <source>
        <dbReference type="ARBA" id="ARBA00022692"/>
    </source>
</evidence>
<protein>
    <submittedName>
        <fullName evidence="10">Flagellar motor protein</fullName>
    </submittedName>
</protein>
<keyword evidence="10" id="KW-0282">Flagellum</keyword>
<dbReference type="CDD" id="cd07185">
    <property type="entry name" value="OmpA_C-like"/>
    <property type="match status" value="1"/>
</dbReference>
<dbReference type="InterPro" id="IPR036737">
    <property type="entry name" value="OmpA-like_sf"/>
</dbReference>
<accession>A0A5A9VZU8</accession>
<dbReference type="PANTHER" id="PTHR30329:SF21">
    <property type="entry name" value="LIPOPROTEIN YIAD-RELATED"/>
    <property type="match status" value="1"/>
</dbReference>
<dbReference type="Proteomes" id="UP000325302">
    <property type="component" value="Unassembled WGS sequence"/>
</dbReference>
<keyword evidence="4 8" id="KW-0812">Transmembrane</keyword>
<evidence type="ECO:0000256" key="2">
    <source>
        <dbReference type="ARBA" id="ARBA00008914"/>
    </source>
</evidence>
<dbReference type="PROSITE" id="PS51123">
    <property type="entry name" value="OMPA_2"/>
    <property type="match status" value="1"/>
</dbReference>
<feature type="transmembrane region" description="Helical" evidence="8">
    <location>
        <begin position="20"/>
        <end position="40"/>
    </location>
</feature>
<dbReference type="InterPro" id="IPR006665">
    <property type="entry name" value="OmpA-like"/>
</dbReference>
<dbReference type="EMBL" id="SMRS01000007">
    <property type="protein sequence ID" value="KAA0874027.1"/>
    <property type="molecule type" value="Genomic_DNA"/>
</dbReference>
<comment type="similarity">
    <text evidence="2">Belongs to the MotB family.</text>
</comment>
<dbReference type="SUPFAM" id="SSF103088">
    <property type="entry name" value="OmpA-like"/>
    <property type="match status" value="1"/>
</dbReference>
<evidence type="ECO:0000256" key="1">
    <source>
        <dbReference type="ARBA" id="ARBA00004162"/>
    </source>
</evidence>
<keyword evidence="10" id="KW-0969">Cilium</keyword>
<keyword evidence="11" id="KW-1185">Reference proteome</keyword>
<evidence type="ECO:0000313" key="11">
    <source>
        <dbReference type="Proteomes" id="UP000325302"/>
    </source>
</evidence>
<dbReference type="Gene3D" id="3.30.1330.60">
    <property type="entry name" value="OmpA-like domain"/>
    <property type="match status" value="1"/>
</dbReference>
<proteinExistence type="inferred from homology"/>
<evidence type="ECO:0000256" key="7">
    <source>
        <dbReference type="PROSITE-ProRule" id="PRU00473"/>
    </source>
</evidence>
<organism evidence="10 11">
    <name type="scientific">Nitrincola tapanii</name>
    <dbReference type="NCBI Taxonomy" id="1708751"/>
    <lineage>
        <taxon>Bacteria</taxon>
        <taxon>Pseudomonadati</taxon>
        <taxon>Pseudomonadota</taxon>
        <taxon>Gammaproteobacteria</taxon>
        <taxon>Oceanospirillales</taxon>
        <taxon>Oceanospirillaceae</taxon>
        <taxon>Nitrincola</taxon>
    </lineage>
</organism>
<evidence type="ECO:0000259" key="9">
    <source>
        <dbReference type="PROSITE" id="PS51123"/>
    </source>
</evidence>
<evidence type="ECO:0000256" key="8">
    <source>
        <dbReference type="SAM" id="Phobius"/>
    </source>
</evidence>
<dbReference type="PANTHER" id="PTHR30329">
    <property type="entry name" value="STATOR ELEMENT OF FLAGELLAR MOTOR COMPLEX"/>
    <property type="match status" value="1"/>
</dbReference>
<dbReference type="InterPro" id="IPR050330">
    <property type="entry name" value="Bact_OuterMem_StrucFunc"/>
</dbReference>
<dbReference type="OrthoDB" id="9815217at2"/>
<keyword evidence="3" id="KW-1003">Cell membrane</keyword>
<evidence type="ECO:0000256" key="6">
    <source>
        <dbReference type="ARBA" id="ARBA00023136"/>
    </source>
</evidence>
<dbReference type="AlphaFoldDB" id="A0A5A9VZU8"/>
<keyword evidence="10" id="KW-0966">Cell projection</keyword>
<name>A0A5A9VZU8_9GAMM</name>
<dbReference type="GO" id="GO:0005886">
    <property type="term" value="C:plasma membrane"/>
    <property type="evidence" value="ECO:0007669"/>
    <property type="project" value="UniProtKB-SubCell"/>
</dbReference>
<reference evidence="10 11" key="1">
    <citation type="submission" date="2019-03" db="EMBL/GenBank/DDBJ databases">
        <title>Nitrincola sp. nov. isolated from an Indian soda lake.</title>
        <authorList>
            <person name="Joshi A."/>
            <person name="Thite S.V."/>
            <person name="Joseph N."/>
            <person name="Dhotre D."/>
            <person name="Moorthy M."/>
            <person name="Shouche Y.S."/>
        </authorList>
    </citation>
    <scope>NUCLEOTIDE SEQUENCE [LARGE SCALE GENOMIC DNA]</scope>
    <source>
        <strain evidence="10 11">MEB193</strain>
    </source>
</reference>
<dbReference type="RefSeq" id="WP_149391259.1">
    <property type="nucleotide sequence ID" value="NZ_SMRS01000007.1"/>
</dbReference>
<gene>
    <name evidence="10" type="ORF">E1H14_09615</name>
</gene>
<keyword evidence="5 8" id="KW-1133">Transmembrane helix</keyword>
<feature type="domain" description="OmpA-like" evidence="9">
    <location>
        <begin position="139"/>
        <end position="260"/>
    </location>
</feature>
<evidence type="ECO:0000313" key="10">
    <source>
        <dbReference type="EMBL" id="KAA0874027.1"/>
    </source>
</evidence>
<comment type="caution">
    <text evidence="10">The sequence shown here is derived from an EMBL/GenBank/DDBJ whole genome shotgun (WGS) entry which is preliminary data.</text>
</comment>
<evidence type="ECO:0000256" key="5">
    <source>
        <dbReference type="ARBA" id="ARBA00022989"/>
    </source>
</evidence>